<dbReference type="Proteomes" id="UP000242254">
    <property type="component" value="Unassembled WGS sequence"/>
</dbReference>
<accession>A0A2G4T9I6</accession>
<protein>
    <submittedName>
        <fullName evidence="1">Uncharacterized protein</fullName>
    </submittedName>
</protein>
<dbReference type="EMBL" id="KZ303842">
    <property type="protein sequence ID" value="PHZ17665.1"/>
    <property type="molecule type" value="Genomic_DNA"/>
</dbReference>
<dbReference type="GeneID" id="35442090"/>
<proteinExistence type="predicted"/>
<name>A0A2G4T9I6_RHIZD</name>
<gene>
    <name evidence="1" type="ORF">RHIMIDRAFT_254550</name>
</gene>
<organism evidence="1 2">
    <name type="scientific">Rhizopus microsporus ATCC 52813</name>
    <dbReference type="NCBI Taxonomy" id="1340429"/>
    <lineage>
        <taxon>Eukaryota</taxon>
        <taxon>Fungi</taxon>
        <taxon>Fungi incertae sedis</taxon>
        <taxon>Mucoromycota</taxon>
        <taxon>Mucoromycotina</taxon>
        <taxon>Mucoromycetes</taxon>
        <taxon>Mucorales</taxon>
        <taxon>Mucorineae</taxon>
        <taxon>Rhizopodaceae</taxon>
        <taxon>Rhizopus</taxon>
    </lineage>
</organism>
<reference evidence="1 2" key="1">
    <citation type="journal article" date="2016" name="Proc. Natl. Acad. Sci. U.S.A.">
        <title>Lipid metabolic changes in an early divergent fungus govern the establishment of a mutualistic symbiosis with endobacteria.</title>
        <authorList>
            <person name="Lastovetsky O.A."/>
            <person name="Gaspar M.L."/>
            <person name="Mondo S.J."/>
            <person name="LaButti K.M."/>
            <person name="Sandor L."/>
            <person name="Grigoriev I.V."/>
            <person name="Henry S.A."/>
            <person name="Pawlowska T.E."/>
        </authorList>
    </citation>
    <scope>NUCLEOTIDE SEQUENCE [LARGE SCALE GENOMIC DNA]</scope>
    <source>
        <strain evidence="1 2">ATCC 52813</strain>
    </source>
</reference>
<evidence type="ECO:0000313" key="1">
    <source>
        <dbReference type="EMBL" id="PHZ17665.1"/>
    </source>
</evidence>
<evidence type="ECO:0000313" key="2">
    <source>
        <dbReference type="Proteomes" id="UP000242254"/>
    </source>
</evidence>
<dbReference type="AlphaFoldDB" id="A0A2G4T9I6"/>
<dbReference type="RefSeq" id="XP_023471373.1">
    <property type="nucleotide sequence ID" value="XM_023611100.1"/>
</dbReference>
<keyword evidence="2" id="KW-1185">Reference proteome</keyword>
<sequence length="126" mass="14497">MLKKSELTVHLIDEFTTSSECPNCKDDLETFKTIINHRPYKRVDMSTVKCQGLSRYMIVVNVTIEFVMTIATELLGVKTPNVLSKNLKENCGIGILNFRKILVSLKKTNKRSKIFTRKQETKPVYI</sequence>